<sequence length="262" mass="29132">MAIQFEHSISKIANIIVYLTLLSGNLYSTFGGDRDQDSPYDSKHKSFITPAAYTFYIWTLIHFLLGGMVVYQWFTDKVHQAAGWHFVMATVFNAIWLALWSSGHTILALFALFLATGAVSFIYYRLKANYEDSESLLDMIFLHLPFSLYHAWIFVLLIINVFAILSPANEEGIPSTFQTVLAIAGLAFIASTVIGYIEYKQGDVAGALVLAWYLFGVFSQQDDAAIHWTSLGLGIAVAAYTLKPFVFRLVGRQSGESAPLLG</sequence>
<feature type="transmembrane region" description="Helical" evidence="1">
    <location>
        <begin position="146"/>
        <end position="165"/>
    </location>
</feature>
<feature type="transmembrane region" description="Helical" evidence="1">
    <location>
        <begin position="81"/>
        <end position="100"/>
    </location>
</feature>
<keyword evidence="1" id="KW-0472">Membrane</keyword>
<keyword evidence="1" id="KW-1133">Transmembrane helix</keyword>
<evidence type="ECO:0000313" key="2">
    <source>
        <dbReference type="EMBL" id="GJJ68349.1"/>
    </source>
</evidence>
<protein>
    <recommendedName>
        <fullName evidence="4">Tryptophan-rich sensory protein</fullName>
    </recommendedName>
</protein>
<feature type="transmembrane region" description="Helical" evidence="1">
    <location>
        <begin position="225"/>
        <end position="242"/>
    </location>
</feature>
<evidence type="ECO:0008006" key="4">
    <source>
        <dbReference type="Google" id="ProtNLM"/>
    </source>
</evidence>
<feature type="transmembrane region" description="Helical" evidence="1">
    <location>
        <begin position="12"/>
        <end position="30"/>
    </location>
</feature>
<dbReference type="EMBL" id="BQFW01000001">
    <property type="protein sequence ID" value="GJJ68349.1"/>
    <property type="molecule type" value="Genomic_DNA"/>
</dbReference>
<dbReference type="OrthoDB" id="5586934at2759"/>
<dbReference type="AlphaFoldDB" id="A0A9P3LRZ6"/>
<feature type="transmembrane region" description="Helical" evidence="1">
    <location>
        <begin position="204"/>
        <end position="219"/>
    </location>
</feature>
<organism evidence="2 3">
    <name type="scientific">Entomortierella parvispora</name>
    <dbReference type="NCBI Taxonomy" id="205924"/>
    <lineage>
        <taxon>Eukaryota</taxon>
        <taxon>Fungi</taxon>
        <taxon>Fungi incertae sedis</taxon>
        <taxon>Mucoromycota</taxon>
        <taxon>Mortierellomycotina</taxon>
        <taxon>Mortierellomycetes</taxon>
        <taxon>Mortierellales</taxon>
        <taxon>Mortierellaceae</taxon>
        <taxon>Entomortierella</taxon>
    </lineage>
</organism>
<reference evidence="2" key="1">
    <citation type="submission" date="2021-11" db="EMBL/GenBank/DDBJ databases">
        <authorList>
            <person name="Herlambang A."/>
            <person name="Guo Y."/>
            <person name="Takashima Y."/>
            <person name="Nishizawa T."/>
        </authorList>
    </citation>
    <scope>NUCLEOTIDE SEQUENCE</scope>
    <source>
        <strain evidence="2">E1425</strain>
    </source>
</reference>
<dbReference type="Proteomes" id="UP000827284">
    <property type="component" value="Unassembled WGS sequence"/>
</dbReference>
<keyword evidence="1" id="KW-0812">Transmembrane</keyword>
<feature type="transmembrane region" description="Helical" evidence="1">
    <location>
        <begin position="106"/>
        <end position="126"/>
    </location>
</feature>
<gene>
    <name evidence="2" type="ORF">EMPS_00695</name>
</gene>
<dbReference type="PANTHER" id="PTHR33802:SF1">
    <property type="entry name" value="XK-RELATED PROTEIN"/>
    <property type="match status" value="1"/>
</dbReference>
<dbReference type="PANTHER" id="PTHR33802">
    <property type="entry name" value="SI:CH211-161H7.5-RELATED"/>
    <property type="match status" value="1"/>
</dbReference>
<accession>A0A9P3LRZ6</accession>
<feature type="transmembrane region" description="Helical" evidence="1">
    <location>
        <begin position="177"/>
        <end position="197"/>
    </location>
</feature>
<feature type="transmembrane region" description="Helical" evidence="1">
    <location>
        <begin position="50"/>
        <end position="74"/>
    </location>
</feature>
<comment type="caution">
    <text evidence="2">The sequence shown here is derived from an EMBL/GenBank/DDBJ whole genome shotgun (WGS) entry which is preliminary data.</text>
</comment>
<proteinExistence type="predicted"/>
<name>A0A9P3LRZ6_9FUNG</name>
<evidence type="ECO:0000313" key="3">
    <source>
        <dbReference type="Proteomes" id="UP000827284"/>
    </source>
</evidence>
<reference evidence="2" key="2">
    <citation type="journal article" date="2022" name="Microbiol. Resour. Announc.">
        <title>Whole-Genome Sequence of Entomortierella parvispora E1425, a Mucoromycotan Fungus Associated with Burkholderiaceae-Related Endosymbiotic Bacteria.</title>
        <authorList>
            <person name="Herlambang A."/>
            <person name="Guo Y."/>
            <person name="Takashima Y."/>
            <person name="Narisawa K."/>
            <person name="Ohta H."/>
            <person name="Nishizawa T."/>
        </authorList>
    </citation>
    <scope>NUCLEOTIDE SEQUENCE</scope>
    <source>
        <strain evidence="2">E1425</strain>
    </source>
</reference>
<evidence type="ECO:0000256" key="1">
    <source>
        <dbReference type="SAM" id="Phobius"/>
    </source>
</evidence>
<keyword evidence="3" id="KW-1185">Reference proteome</keyword>